<dbReference type="Pfam" id="PF00128">
    <property type="entry name" value="Alpha-amylase"/>
    <property type="match status" value="1"/>
</dbReference>
<dbReference type="CDD" id="cd11333">
    <property type="entry name" value="AmyAc_SI_OligoGlu_DGase"/>
    <property type="match status" value="1"/>
</dbReference>
<evidence type="ECO:0000256" key="4">
    <source>
        <dbReference type="ARBA" id="ARBA00022801"/>
    </source>
</evidence>
<dbReference type="InterPro" id="IPR017853">
    <property type="entry name" value="GH"/>
</dbReference>
<dbReference type="NCBIfam" id="TIGR02403">
    <property type="entry name" value="trehalose_treC"/>
    <property type="match status" value="1"/>
</dbReference>
<comment type="similarity">
    <text evidence="2">Belongs to the glycosyl hydrolase 13 family.</text>
</comment>
<dbReference type="PANTHER" id="PTHR10357">
    <property type="entry name" value="ALPHA-AMYLASE FAMILY MEMBER"/>
    <property type="match status" value="1"/>
</dbReference>
<dbReference type="AlphaFoldDB" id="A0A1M6RSX9"/>
<dbReference type="InterPro" id="IPR045857">
    <property type="entry name" value="O16G_dom_2"/>
</dbReference>
<dbReference type="Gene3D" id="3.20.20.80">
    <property type="entry name" value="Glycosidases"/>
    <property type="match status" value="1"/>
</dbReference>
<dbReference type="STRING" id="1121266.SAMN02745883_01866"/>
<protein>
    <recommendedName>
        <fullName evidence="6">Alpha,alpha-phosphotrehalase</fullName>
        <ecNumber evidence="6">3.2.1.93</ecNumber>
    </recommendedName>
</protein>
<comment type="subcellular location">
    <subcellularLocation>
        <location evidence="1">Cytoplasm</location>
    </subcellularLocation>
</comment>
<evidence type="ECO:0000256" key="1">
    <source>
        <dbReference type="ARBA" id="ARBA00004496"/>
    </source>
</evidence>
<dbReference type="Gene3D" id="3.90.400.10">
    <property type="entry name" value="Oligo-1,6-glucosidase, Domain 2"/>
    <property type="match status" value="1"/>
</dbReference>
<name>A0A1M6RSX9_9FIRM</name>
<evidence type="ECO:0000313" key="8">
    <source>
        <dbReference type="EMBL" id="SHK35377.1"/>
    </source>
</evidence>
<dbReference type="Pfam" id="PF23915">
    <property type="entry name" value="SusG_C"/>
    <property type="match status" value="1"/>
</dbReference>
<dbReference type="EC" id="3.2.1.93" evidence="6"/>
<dbReference type="SUPFAM" id="SSF51011">
    <property type="entry name" value="Glycosyl hydrolase domain"/>
    <property type="match status" value="1"/>
</dbReference>
<dbReference type="GO" id="GO:0005737">
    <property type="term" value="C:cytoplasm"/>
    <property type="evidence" value="ECO:0007669"/>
    <property type="project" value="UniProtKB-SubCell"/>
</dbReference>
<dbReference type="Gene3D" id="2.60.40.1180">
    <property type="entry name" value="Golgi alpha-mannosidase II"/>
    <property type="match status" value="1"/>
</dbReference>
<evidence type="ECO:0000256" key="5">
    <source>
        <dbReference type="ARBA" id="ARBA00023295"/>
    </source>
</evidence>
<dbReference type="GO" id="GO:0005993">
    <property type="term" value="P:trehalose catabolic process"/>
    <property type="evidence" value="ECO:0007669"/>
    <property type="project" value="InterPro"/>
</dbReference>
<keyword evidence="3" id="KW-0963">Cytoplasm</keyword>
<dbReference type="SUPFAM" id="SSF51445">
    <property type="entry name" value="(Trans)glycosidases"/>
    <property type="match status" value="1"/>
</dbReference>
<evidence type="ECO:0000313" key="9">
    <source>
        <dbReference type="Proteomes" id="UP000184082"/>
    </source>
</evidence>
<dbReference type="InterPro" id="IPR013780">
    <property type="entry name" value="Glyco_hydro_b"/>
</dbReference>
<dbReference type="Proteomes" id="UP000184082">
    <property type="component" value="Unassembled WGS sequence"/>
</dbReference>
<dbReference type="FunFam" id="3.20.20.80:FF:000014">
    <property type="entry name" value="Alpha,alpha-phosphotrehalase"/>
    <property type="match status" value="1"/>
</dbReference>
<keyword evidence="4 8" id="KW-0378">Hydrolase</keyword>
<evidence type="ECO:0000259" key="7">
    <source>
        <dbReference type="SMART" id="SM00642"/>
    </source>
</evidence>
<gene>
    <name evidence="8" type="ORF">SAMN02745883_01866</name>
</gene>
<dbReference type="GO" id="GO:0008788">
    <property type="term" value="F:alpha,alpha-phosphotrehalase activity"/>
    <property type="evidence" value="ECO:0007669"/>
    <property type="project" value="UniProtKB-UniRule"/>
</dbReference>
<dbReference type="RefSeq" id="WP_072967869.1">
    <property type="nucleotide sequence ID" value="NZ_FRAJ01000015.1"/>
</dbReference>
<sequence>MKDFRKSVIYQIYPKSFYDSNKDGFGDLRGVTEKLDYLKILGVDYIWLTPFYISPQNDNGYDVADYYNIDSRFGTMEDFEELVFEADKRGIGIMLDMVFNHTSIQHEWFKRAMEGDKKYKNYYIFKRGKDGKEPTNWLSKFGGSAWKYVERFDEYYLHLFDVTQADLNWKNEELRREIYDIVNFWIKKGVKGFRFDVINLISKPDVYEDDYKGDGRCFYTDGFRIHQYLKELNRETFGKYEDIITVGEMSSTTIDNCIKYSNPKEKELSMVFNFHHLKVDYRNGDKWTLMDFDFIKLKEIFDNWQVGMQKGNGWSAVFWCNHDQPRIVSRFGDDKKYRKESAKMLATVIHMLRGTPYIYQGEEIGMTNPYFDSIELYRDVESINYYNILKQEGKKESEIIKILQCKSRDNSRTPMQWNSDENAGFTVGTPWISLAKNYKEINVEKALKDEDSIFYHYQKLINLRKEYDVIAYGDFKMILKEHNDIFAYIREYKNEKLLVVNNFYGKYTMFELPDELDFKEYKSKVLLSNYNDSSENFHKINLRPYESIVYHLEK</sequence>
<feature type="domain" description="Glycosyl hydrolase family 13 catalytic" evidence="7">
    <location>
        <begin position="11"/>
        <end position="412"/>
    </location>
</feature>
<dbReference type="PANTHER" id="PTHR10357:SF217">
    <property type="entry name" value="TREHALOSE-6-PHOSPHATE HYDROLASE"/>
    <property type="match status" value="1"/>
</dbReference>
<dbReference type="InterPro" id="IPR012769">
    <property type="entry name" value="Trehalose_TreC"/>
</dbReference>
<evidence type="ECO:0000256" key="6">
    <source>
        <dbReference type="NCBIfam" id="TIGR02403"/>
    </source>
</evidence>
<reference evidence="8 9" key="1">
    <citation type="submission" date="2016-11" db="EMBL/GenBank/DDBJ databases">
        <authorList>
            <person name="Jaros S."/>
            <person name="Januszkiewicz K."/>
            <person name="Wedrychowicz H."/>
        </authorList>
    </citation>
    <scope>NUCLEOTIDE SEQUENCE [LARGE SCALE GENOMIC DNA]</scope>
    <source>
        <strain evidence="8 9">DSM 14501</strain>
    </source>
</reference>
<organism evidence="8 9">
    <name type="scientific">Caminicella sporogenes DSM 14501</name>
    <dbReference type="NCBI Taxonomy" id="1121266"/>
    <lineage>
        <taxon>Bacteria</taxon>
        <taxon>Bacillati</taxon>
        <taxon>Bacillota</taxon>
        <taxon>Clostridia</taxon>
        <taxon>Peptostreptococcales</taxon>
        <taxon>Caminicellaceae</taxon>
        <taxon>Caminicella</taxon>
    </lineage>
</organism>
<dbReference type="NCBIfam" id="NF008183">
    <property type="entry name" value="PRK10933.1"/>
    <property type="match status" value="1"/>
</dbReference>
<dbReference type="SMART" id="SM00642">
    <property type="entry name" value="Aamy"/>
    <property type="match status" value="1"/>
</dbReference>
<keyword evidence="5" id="KW-0326">Glycosidase</keyword>
<dbReference type="FunFam" id="3.90.400.10:FF:000002">
    <property type="entry name" value="Sucrose isomerase"/>
    <property type="match status" value="1"/>
</dbReference>
<dbReference type="EMBL" id="FRAJ01000015">
    <property type="protein sequence ID" value="SHK35377.1"/>
    <property type="molecule type" value="Genomic_DNA"/>
</dbReference>
<proteinExistence type="inferred from homology"/>
<evidence type="ECO:0000256" key="3">
    <source>
        <dbReference type="ARBA" id="ARBA00022490"/>
    </source>
</evidence>
<dbReference type="InterPro" id="IPR056300">
    <property type="entry name" value="SusG-like_C"/>
</dbReference>
<evidence type="ECO:0000256" key="2">
    <source>
        <dbReference type="ARBA" id="ARBA00008061"/>
    </source>
</evidence>
<accession>A0A1M6RSX9</accession>
<keyword evidence="9" id="KW-1185">Reference proteome</keyword>
<dbReference type="GO" id="GO:0004556">
    <property type="term" value="F:alpha-amylase activity"/>
    <property type="evidence" value="ECO:0007669"/>
    <property type="project" value="TreeGrafter"/>
</dbReference>
<dbReference type="InterPro" id="IPR006047">
    <property type="entry name" value="GH13_cat_dom"/>
</dbReference>
<dbReference type="FunFam" id="2.60.40.1180:FF:000007">
    <property type="entry name" value="Sucrose isomerase"/>
    <property type="match status" value="1"/>
</dbReference>